<keyword evidence="2" id="KW-1185">Reference proteome</keyword>
<feature type="compositionally biased region" description="Basic and acidic residues" evidence="1">
    <location>
        <begin position="157"/>
        <end position="191"/>
    </location>
</feature>
<dbReference type="AlphaFoldDB" id="A0A2I4BX69"/>
<evidence type="ECO:0000313" key="3">
    <source>
        <dbReference type="RefSeq" id="XP_013872340.1"/>
    </source>
</evidence>
<dbReference type="GeneID" id="106523467"/>
<dbReference type="KEGG" id="alim:106523467"/>
<evidence type="ECO:0000313" key="2">
    <source>
        <dbReference type="Proteomes" id="UP000192220"/>
    </source>
</evidence>
<protein>
    <submittedName>
        <fullName evidence="3">Uncharacterized protein LOC106523467</fullName>
    </submittedName>
</protein>
<organism evidence="2 3">
    <name type="scientific">Austrofundulus limnaeus</name>
    <name type="common">Annual killifish</name>
    <dbReference type="NCBI Taxonomy" id="52670"/>
    <lineage>
        <taxon>Eukaryota</taxon>
        <taxon>Metazoa</taxon>
        <taxon>Chordata</taxon>
        <taxon>Craniata</taxon>
        <taxon>Vertebrata</taxon>
        <taxon>Euteleostomi</taxon>
        <taxon>Actinopterygii</taxon>
        <taxon>Neopterygii</taxon>
        <taxon>Teleostei</taxon>
        <taxon>Neoteleostei</taxon>
        <taxon>Acanthomorphata</taxon>
        <taxon>Ovalentaria</taxon>
        <taxon>Atherinomorphae</taxon>
        <taxon>Cyprinodontiformes</taxon>
        <taxon>Rivulidae</taxon>
        <taxon>Austrofundulus</taxon>
    </lineage>
</organism>
<gene>
    <name evidence="3" type="primary">LOC106523467</name>
</gene>
<evidence type="ECO:0000256" key="1">
    <source>
        <dbReference type="SAM" id="MobiDB-lite"/>
    </source>
</evidence>
<dbReference type="InParanoid" id="A0A2I4BX69"/>
<reference evidence="3" key="1">
    <citation type="submission" date="2025-08" db="UniProtKB">
        <authorList>
            <consortium name="RefSeq"/>
        </authorList>
    </citation>
    <scope>IDENTIFICATION</scope>
    <source>
        <strain evidence="3">Quisiro</strain>
        <tissue evidence="3">Liver</tissue>
    </source>
</reference>
<name>A0A2I4BX69_AUSLI</name>
<sequence length="224" mass="24871">MSSLCAGWWLSHTPLCTKGTMGNVFQCCHALSNYFQYQDPLAQCGLEQSPLLSSEESECDSLSLTCSLEDDLFSVSTGVTNLQPEHFLYPDIILSSNPGGEVTLVEPMVCLLVSEEEDGDARADGEARGRACSEAETQTEAETQIGTETQTETLGETLERGTKTLTASREERIQEDTQTSQDRRRLQPGERNRLKFKLEITSTKKISQMEQIIELQEEDAFESA</sequence>
<proteinExistence type="predicted"/>
<dbReference type="OrthoDB" id="8447715at2759"/>
<dbReference type="Proteomes" id="UP000192220">
    <property type="component" value="Unplaced"/>
</dbReference>
<dbReference type="RefSeq" id="XP_013872340.1">
    <property type="nucleotide sequence ID" value="XM_014016886.1"/>
</dbReference>
<feature type="compositionally biased region" description="Low complexity" evidence="1">
    <location>
        <begin position="134"/>
        <end position="156"/>
    </location>
</feature>
<feature type="region of interest" description="Disordered" evidence="1">
    <location>
        <begin position="117"/>
        <end position="191"/>
    </location>
</feature>
<feature type="compositionally biased region" description="Basic and acidic residues" evidence="1">
    <location>
        <begin position="120"/>
        <end position="133"/>
    </location>
</feature>
<accession>A0A2I4BX69</accession>